<feature type="compositionally biased region" description="Polar residues" evidence="1">
    <location>
        <begin position="691"/>
        <end position="710"/>
    </location>
</feature>
<organism evidence="2">
    <name type="scientific">Pyricularia oryzae (strain Y34)</name>
    <name type="common">Rice blast fungus</name>
    <name type="synonym">Magnaporthe oryzae</name>
    <dbReference type="NCBI Taxonomy" id="1143189"/>
    <lineage>
        <taxon>Eukaryota</taxon>
        <taxon>Fungi</taxon>
        <taxon>Dikarya</taxon>
        <taxon>Ascomycota</taxon>
        <taxon>Pezizomycotina</taxon>
        <taxon>Sordariomycetes</taxon>
        <taxon>Sordariomycetidae</taxon>
        <taxon>Magnaporthales</taxon>
        <taxon>Pyriculariaceae</taxon>
        <taxon>Pyricularia</taxon>
    </lineage>
</organism>
<feature type="compositionally biased region" description="Polar residues" evidence="1">
    <location>
        <begin position="474"/>
        <end position="484"/>
    </location>
</feature>
<reference evidence="2" key="1">
    <citation type="journal article" date="2012" name="PLoS Genet.">
        <title>Comparative analysis of the genomes of two field isolates of the rice blast fungus Magnaporthe oryzae.</title>
        <authorList>
            <person name="Xue M."/>
            <person name="Yang J."/>
            <person name="Li Z."/>
            <person name="Hu S."/>
            <person name="Yao N."/>
            <person name="Dean R.A."/>
            <person name="Zhao W."/>
            <person name="Shen M."/>
            <person name="Zhang H."/>
            <person name="Li C."/>
            <person name="Liu L."/>
            <person name="Cao L."/>
            <person name="Xu X."/>
            <person name="Xing Y."/>
            <person name="Hsiang T."/>
            <person name="Zhang Z."/>
            <person name="Xu J.R."/>
            <person name="Peng Y.L."/>
        </authorList>
    </citation>
    <scope>NUCLEOTIDE SEQUENCE</scope>
    <source>
        <strain evidence="2">Y34</strain>
    </source>
</reference>
<feature type="compositionally biased region" description="Polar residues" evidence="1">
    <location>
        <begin position="1268"/>
        <end position="1278"/>
    </location>
</feature>
<dbReference type="CDD" id="cd11282">
    <property type="entry name" value="ADF_coactosin_like"/>
    <property type="match status" value="1"/>
</dbReference>
<feature type="compositionally biased region" description="Low complexity" evidence="1">
    <location>
        <begin position="228"/>
        <end position="238"/>
    </location>
</feature>
<dbReference type="Gene3D" id="3.40.20.10">
    <property type="entry name" value="Severin"/>
    <property type="match status" value="1"/>
</dbReference>
<dbReference type="SUPFAM" id="SSF55753">
    <property type="entry name" value="Actin depolymerizing proteins"/>
    <property type="match status" value="1"/>
</dbReference>
<feature type="compositionally biased region" description="Low complexity" evidence="1">
    <location>
        <begin position="900"/>
        <end position="917"/>
    </location>
</feature>
<dbReference type="InterPro" id="IPR029006">
    <property type="entry name" value="ADF-H/Gelsolin-like_dom_sf"/>
</dbReference>
<feature type="compositionally biased region" description="Basic residues" evidence="1">
    <location>
        <begin position="362"/>
        <end position="376"/>
    </location>
</feature>
<feature type="compositionally biased region" description="Low complexity" evidence="1">
    <location>
        <begin position="1199"/>
        <end position="1213"/>
    </location>
</feature>
<feature type="region of interest" description="Disordered" evidence="1">
    <location>
        <begin position="151"/>
        <end position="266"/>
    </location>
</feature>
<feature type="compositionally biased region" description="Polar residues" evidence="1">
    <location>
        <begin position="187"/>
        <end position="197"/>
    </location>
</feature>
<feature type="compositionally biased region" description="Polar residues" evidence="1">
    <location>
        <begin position="307"/>
        <end position="320"/>
    </location>
</feature>
<evidence type="ECO:0008006" key="3">
    <source>
        <dbReference type="Google" id="ProtNLM"/>
    </source>
</evidence>
<feature type="region of interest" description="Disordered" evidence="1">
    <location>
        <begin position="301"/>
        <end position="636"/>
    </location>
</feature>
<dbReference type="SMR" id="A0AA97NZ53"/>
<feature type="region of interest" description="Disordered" evidence="1">
    <location>
        <begin position="662"/>
        <end position="747"/>
    </location>
</feature>
<gene>
    <name evidence="2" type="ORF">OOU_Y34scaffold00516g100</name>
</gene>
<feature type="compositionally biased region" description="Polar residues" evidence="1">
    <location>
        <begin position="399"/>
        <end position="411"/>
    </location>
</feature>
<feature type="compositionally biased region" description="Polar residues" evidence="1">
    <location>
        <begin position="845"/>
        <end position="854"/>
    </location>
</feature>
<evidence type="ECO:0000256" key="1">
    <source>
        <dbReference type="SAM" id="MobiDB-lite"/>
    </source>
</evidence>
<feature type="compositionally biased region" description="Low complexity" evidence="1">
    <location>
        <begin position="1258"/>
        <end position="1267"/>
    </location>
</feature>
<feature type="region of interest" description="Disordered" evidence="1">
    <location>
        <begin position="945"/>
        <end position="1288"/>
    </location>
</feature>
<name>A0AA97NZ53_PYRO3</name>
<dbReference type="EMBL" id="JH793871">
    <property type="protein sequence ID" value="ELQ39065.1"/>
    <property type="molecule type" value="Genomic_DNA"/>
</dbReference>
<proteinExistence type="predicted"/>
<feature type="compositionally biased region" description="Basic and acidic residues" evidence="1">
    <location>
        <begin position="718"/>
        <end position="732"/>
    </location>
</feature>
<sequence>MSLNGLDTPEIKEAHDTAVAEPGGWFVLKYAGRDVLELLGRGNGGIVEIRNAIAQYEDPSPLYGFLRYRRRNVIIKYLPEDCSRLVQARVTVHLDSICERFSPYDTIFEIAEAKELKDTKLSAACSLHTASGSTSSSTSSLRRRRLMEIAEEEEEQRASKRQSVVNEEGENRPKSIEIPPVALDSGLASSPEESQFSGKIEPPPFVGSQSDRPPSPTKSLETYGQLDSYGSGSPYSYKPKVKLGPRPSLDMNARQRNGTLSGFRPISALPAGFKMQKKEKPAMVRQSMDENLHPIVQELFGSGARDPQNTVPTRPHTSGGIQPPPIPESKIFVKPPLTPGAVSLASAKSSMYPNTSSPEKSRLKKAMQLREKKKQKALLVAADAKVAETVEDPDVKVSSLDSDAIGQTSLAENPEPVVADSIAEEAVEEQPVQEQPPVDSPQPADKEPETEQPSVTEQTRDTTPETDAEPIESVDQSPDQQQENEVAIIVDDGEQGSAVENHVPVTTAAAELDDDNLSSLAREGTVSDAHTDSSHPASPLVGSSDLGNSTKASSVSEATDETVLDQSQTKTAETAGNNQTGSDQAEPDVLVGAVDVSCNPSAEISEESKREDEVAAAESQDQVANRQELEEPAPVQLPISKFASAVVNPNRSPTVAGVVTEATIGSDRNSAVEHIPSQTESTSPRLGIPQSKFSTAKQQPASPSGRSPDTPTIAIDDLGEKENEKENQDPEKLASGLAVEKPTQKRKVSIDPIRIDTANLSDDEDLMDELQTATLQEARPMNISKSPITPVFPTQPLAAPAAANTGESSPRPITSQGIPSSLVTDSPAGSAGPAIRPMTAAMDSPSGSGTNTPQGYHGLRSASNPTARAPLSLLSATGDGDRPFGMRATSSGSAFLNRLGSSSGTAPPSPSPSVASTSAANLLGKKAGVGSSISQRIKALEKISAAGLPSPNATERPQSAFFAVRQQQSIGRGGEVSRAPSVVERATSLGQDQTPSPPRSRGRDITTAAGSIRDRSGSISSRLSVFEGGNLPRGRPDSVQVTARIVRDPRPQFPRVTEPRADTSEGSMVDLKPSVLVVDHEKGSDEPQDFVVAPVETPRKETILQRRQSKKEKRRSQSEDVGIIGGDGAGDEIGEDGTPRRRSSLSIVKDFIKDRRRSVLSGGKSPSTDNLHSAVLGPSPLTSPNASRSPSRPPSVHQSTSISGRLSISSRRSSTSKDRDLPPVAVMSPTNGPEASLSGDESVKATEKKSRASRFIRRLSNSLSSSRKTVTPVMSPTVTEEEYDGDDHGSFFAPGRQPQHQQPTQLAYMGDVNVQFPDNLLWKRRTMCLDSQGFLILSAVQGIAAATAANTTALNGIKRYHLSDFRVPYAPEMEQQELPNSVCLDFIEGSSLQIACEDRAGQLTTLHALQDAHRNHTTFGQ</sequence>
<feature type="compositionally biased region" description="Basic and acidic residues" evidence="1">
    <location>
        <begin position="1241"/>
        <end position="1250"/>
    </location>
</feature>
<feature type="compositionally biased region" description="Polar residues" evidence="1">
    <location>
        <begin position="545"/>
        <end position="557"/>
    </location>
</feature>
<evidence type="ECO:0000313" key="2">
    <source>
        <dbReference type="EMBL" id="ELQ39065.1"/>
    </source>
</evidence>
<feature type="compositionally biased region" description="Polar residues" evidence="1">
    <location>
        <begin position="564"/>
        <end position="583"/>
    </location>
</feature>
<feature type="region of interest" description="Disordered" evidence="1">
    <location>
        <begin position="775"/>
        <end position="917"/>
    </location>
</feature>
<feature type="compositionally biased region" description="Polar residues" evidence="1">
    <location>
        <begin position="346"/>
        <end position="358"/>
    </location>
</feature>
<protein>
    <recommendedName>
        <fullName evidence="3">ADF-H domain-containing protein</fullName>
    </recommendedName>
</protein>
<feature type="compositionally biased region" description="Polar residues" evidence="1">
    <location>
        <begin position="805"/>
        <end position="824"/>
    </location>
</feature>
<accession>A0AA97NZ53</accession>
<dbReference type="Proteomes" id="UP000011086">
    <property type="component" value="Unassembled WGS sequence"/>
</dbReference>
<feature type="compositionally biased region" description="Polar residues" evidence="1">
    <location>
        <begin position="207"/>
        <end position="222"/>
    </location>
</feature>